<keyword evidence="1" id="KW-1133">Transmembrane helix</keyword>
<feature type="transmembrane region" description="Helical" evidence="1">
    <location>
        <begin position="31"/>
        <end position="49"/>
    </location>
</feature>
<keyword evidence="3" id="KW-1185">Reference proteome</keyword>
<feature type="transmembrane region" description="Helical" evidence="1">
    <location>
        <begin position="56"/>
        <end position="78"/>
    </location>
</feature>
<protein>
    <submittedName>
        <fullName evidence="2">Uncharacterized protein</fullName>
    </submittedName>
</protein>
<proteinExistence type="predicted"/>
<name>A0ABQ0ABE5_9GAMM</name>
<reference evidence="2 3" key="1">
    <citation type="submission" date="2024-04" db="EMBL/GenBank/DDBJ databases">
        <title>Draft genome sequence of Sessilibacter corallicola NBRC 116591.</title>
        <authorList>
            <person name="Miyakawa T."/>
            <person name="Kusuya Y."/>
            <person name="Miura T."/>
        </authorList>
    </citation>
    <scope>NUCLEOTIDE SEQUENCE [LARGE SCALE GENOMIC DNA]</scope>
    <source>
        <strain evidence="2 3">KU-00831-HH</strain>
    </source>
</reference>
<dbReference type="EMBL" id="BAABWN010000009">
    <property type="protein sequence ID" value="GAA6168966.1"/>
    <property type="molecule type" value="Genomic_DNA"/>
</dbReference>
<feature type="transmembrane region" description="Helical" evidence="1">
    <location>
        <begin position="137"/>
        <end position="156"/>
    </location>
</feature>
<evidence type="ECO:0000313" key="3">
    <source>
        <dbReference type="Proteomes" id="UP001465153"/>
    </source>
</evidence>
<sequence>MNAWVLVGLITQLVGISCFYMAWRGLVKIKSLFTSLGIILEVLGILLWCEGVGYEFGIALGLFSIAVISWAIIVGHNFSEKDLKLKETQWRNNHPDPKKVYRYFLKFIVGVLLAGIASIFIVTLMIQMLPWESANRLAFGIIALPLLWGGLCVWSYGKKSLIQPSIIMFTAASLCSINLII</sequence>
<dbReference type="RefSeq" id="WP_233088110.1">
    <property type="nucleotide sequence ID" value="NZ_BAABWN010000009.1"/>
</dbReference>
<organism evidence="2 3">
    <name type="scientific">Sessilibacter corallicola</name>
    <dbReference type="NCBI Taxonomy" id="2904075"/>
    <lineage>
        <taxon>Bacteria</taxon>
        <taxon>Pseudomonadati</taxon>
        <taxon>Pseudomonadota</taxon>
        <taxon>Gammaproteobacteria</taxon>
        <taxon>Cellvibrionales</taxon>
        <taxon>Cellvibrionaceae</taxon>
        <taxon>Sessilibacter</taxon>
    </lineage>
</organism>
<evidence type="ECO:0000256" key="1">
    <source>
        <dbReference type="SAM" id="Phobius"/>
    </source>
</evidence>
<comment type="caution">
    <text evidence="2">The sequence shown here is derived from an EMBL/GenBank/DDBJ whole genome shotgun (WGS) entry which is preliminary data.</text>
</comment>
<keyword evidence="1" id="KW-0812">Transmembrane</keyword>
<feature type="transmembrane region" description="Helical" evidence="1">
    <location>
        <begin position="103"/>
        <end position="125"/>
    </location>
</feature>
<accession>A0ABQ0ABE5</accession>
<gene>
    <name evidence="2" type="ORF">NBRC116591_27770</name>
</gene>
<dbReference type="Proteomes" id="UP001465153">
    <property type="component" value="Unassembled WGS sequence"/>
</dbReference>
<keyword evidence="1" id="KW-0472">Membrane</keyword>
<evidence type="ECO:0000313" key="2">
    <source>
        <dbReference type="EMBL" id="GAA6168966.1"/>
    </source>
</evidence>